<protein>
    <recommendedName>
        <fullName evidence="6">Phosphofructokinase domain-containing protein</fullName>
    </recommendedName>
</protein>
<name>A0A133VK33_9EURY</name>
<evidence type="ECO:0000256" key="3">
    <source>
        <dbReference type="ARBA" id="ARBA00022723"/>
    </source>
</evidence>
<dbReference type="Gene3D" id="3.40.50.460">
    <property type="entry name" value="Phosphofructokinase domain"/>
    <property type="match status" value="1"/>
</dbReference>
<dbReference type="GO" id="GO:0006002">
    <property type="term" value="P:fructose 6-phosphate metabolic process"/>
    <property type="evidence" value="ECO:0007669"/>
    <property type="project" value="InterPro"/>
</dbReference>
<dbReference type="InterPro" id="IPR022953">
    <property type="entry name" value="ATP_PFK"/>
</dbReference>
<sequence length="380" mass="42104">MRIAVLTGGGHVSGLNAGIGGITKEARDKNWDVLGSFYGWEGMEKENFLELDEKNTDSIKNYGGSVLGSGRWKPDLSKVMKTVEDYDIDGIVALGGDDTLSVLRELWEEHRLPCAGWPKTMDNDLGGTYFSLGYPKAVKVSAQTTSDAFDVASTHRRIALVSLFGRATDWVAAGAAAYGNADMIVPGEKETNLEEIYEKAKDLFSKNEDRYGRPCAVIVVAEGASINGLETHVKSEDVHMDDFEHPKLDPQDLVSSLSDAITYLSKEDGKKINTGPITLTYELRNGKPLDICKDYGYECGKKCVQMLDEGKHSKMAAIERKGDEIFVGESELAEAVNRKEVKDTDYMDYDNYKVTDSFLEYASPFMGEKYERDVRMLSPD</sequence>
<proteinExistence type="predicted"/>
<evidence type="ECO:0000256" key="5">
    <source>
        <dbReference type="ARBA" id="ARBA00022842"/>
    </source>
</evidence>
<comment type="cofactor">
    <cofactor evidence="1">
        <name>Mg(2+)</name>
        <dbReference type="ChEBI" id="CHEBI:18420"/>
    </cofactor>
</comment>
<dbReference type="InterPro" id="IPR050929">
    <property type="entry name" value="PFKA"/>
</dbReference>
<dbReference type="UniPathway" id="UPA00109">
    <property type="reaction ID" value="UER00182"/>
</dbReference>
<dbReference type="GO" id="GO:0005524">
    <property type="term" value="F:ATP binding"/>
    <property type="evidence" value="ECO:0007669"/>
    <property type="project" value="InterPro"/>
</dbReference>
<reference evidence="7 8" key="1">
    <citation type="journal article" date="2016" name="Sci. Rep.">
        <title>Metabolic traits of an uncultured archaeal lineage -MSBL1- from brine pools of the Red Sea.</title>
        <authorList>
            <person name="Mwirichia R."/>
            <person name="Alam I."/>
            <person name="Rashid M."/>
            <person name="Vinu M."/>
            <person name="Ba-Alawi W."/>
            <person name="Anthony Kamau A."/>
            <person name="Kamanda Ngugi D."/>
            <person name="Goker M."/>
            <person name="Klenk H.P."/>
            <person name="Bajic V."/>
            <person name="Stingl U."/>
        </authorList>
    </citation>
    <scope>NUCLEOTIDE SEQUENCE [LARGE SCALE GENOMIC DNA]</scope>
    <source>
        <strain evidence="7">SCGC-AAA382C18</strain>
    </source>
</reference>
<evidence type="ECO:0000256" key="4">
    <source>
        <dbReference type="ARBA" id="ARBA00022777"/>
    </source>
</evidence>
<evidence type="ECO:0000313" key="8">
    <source>
        <dbReference type="Proteomes" id="UP000070404"/>
    </source>
</evidence>
<dbReference type="Proteomes" id="UP000070404">
    <property type="component" value="Unassembled WGS sequence"/>
</dbReference>
<dbReference type="PANTHER" id="PTHR45770">
    <property type="entry name" value="ATP-DEPENDENT 6-PHOSPHOFRUCTOKINASE 1"/>
    <property type="match status" value="1"/>
</dbReference>
<dbReference type="InterPro" id="IPR035966">
    <property type="entry name" value="PKF_sf"/>
</dbReference>
<dbReference type="PIRSF" id="PIRSF000532">
    <property type="entry name" value="ATP_PFK_prok"/>
    <property type="match status" value="1"/>
</dbReference>
<dbReference type="AlphaFoldDB" id="A0A133VK33"/>
<keyword evidence="4" id="KW-0418">Kinase</keyword>
<keyword evidence="8" id="KW-1185">Reference proteome</keyword>
<comment type="caution">
    <text evidence="7">The sequence shown here is derived from an EMBL/GenBank/DDBJ whole genome shotgun (WGS) entry which is preliminary data.</text>
</comment>
<evidence type="ECO:0000256" key="1">
    <source>
        <dbReference type="ARBA" id="ARBA00001946"/>
    </source>
</evidence>
<dbReference type="EMBL" id="LHYF01000023">
    <property type="protein sequence ID" value="KXB06799.1"/>
    <property type="molecule type" value="Genomic_DNA"/>
</dbReference>
<dbReference type="GO" id="GO:0046872">
    <property type="term" value="F:metal ion binding"/>
    <property type="evidence" value="ECO:0007669"/>
    <property type="project" value="UniProtKB-KW"/>
</dbReference>
<keyword evidence="2" id="KW-0808">Transferase</keyword>
<evidence type="ECO:0000313" key="7">
    <source>
        <dbReference type="EMBL" id="KXB06799.1"/>
    </source>
</evidence>
<keyword evidence="3" id="KW-0479">Metal-binding</keyword>
<dbReference type="InterPro" id="IPR000023">
    <property type="entry name" value="Phosphofructokinase_dom"/>
</dbReference>
<dbReference type="InterPro" id="IPR012003">
    <property type="entry name" value="ATP_PFK_prok-type"/>
</dbReference>
<evidence type="ECO:0000259" key="6">
    <source>
        <dbReference type="Pfam" id="PF00365"/>
    </source>
</evidence>
<gene>
    <name evidence="7" type="ORF">AKJ52_01580</name>
</gene>
<evidence type="ECO:0000256" key="2">
    <source>
        <dbReference type="ARBA" id="ARBA00022679"/>
    </source>
</evidence>
<dbReference type="PRINTS" id="PR00476">
    <property type="entry name" value="PHFRCTKINASE"/>
</dbReference>
<dbReference type="GO" id="GO:0003872">
    <property type="term" value="F:6-phosphofructokinase activity"/>
    <property type="evidence" value="ECO:0007669"/>
    <property type="project" value="InterPro"/>
</dbReference>
<dbReference type="Gene3D" id="3.40.50.450">
    <property type="match status" value="1"/>
</dbReference>
<keyword evidence="5" id="KW-0460">Magnesium</keyword>
<dbReference type="Pfam" id="PF00365">
    <property type="entry name" value="PFK"/>
    <property type="match status" value="1"/>
</dbReference>
<accession>A0A133VK33</accession>
<dbReference type="SUPFAM" id="SSF53784">
    <property type="entry name" value="Phosphofructokinase"/>
    <property type="match status" value="1"/>
</dbReference>
<organism evidence="7 8">
    <name type="scientific">candidate division MSBL1 archaeon SCGC-AAA382C18</name>
    <dbReference type="NCBI Taxonomy" id="1698281"/>
    <lineage>
        <taxon>Archaea</taxon>
        <taxon>Methanobacteriati</taxon>
        <taxon>Methanobacteriota</taxon>
        <taxon>candidate division MSBL1</taxon>
    </lineage>
</organism>
<feature type="domain" description="Phosphofructokinase" evidence="6">
    <location>
        <begin position="2"/>
        <end position="306"/>
    </location>
</feature>